<keyword evidence="2" id="KW-1185">Reference proteome</keyword>
<name>A0ABT0YMM4_9BURK</name>
<sequence>MSVEPNCAAAAAFIGRSAAAASPIVASWLPWQRKDTGNEMMLLPEVIEYLDDVPSEFAGSAFAALREPAVRAQRAPLIEILQPSAALSRPVDDLLPLEHLRRRTH</sequence>
<gene>
    <name evidence="1" type="ORF">M8A51_08155</name>
</gene>
<comment type="caution">
    <text evidence="1">The sequence shown here is derived from an EMBL/GenBank/DDBJ whole genome shotgun (WGS) entry which is preliminary data.</text>
</comment>
<dbReference type="RefSeq" id="WP_251777710.1">
    <property type="nucleotide sequence ID" value="NZ_JAMKFE010000004.1"/>
</dbReference>
<evidence type="ECO:0000313" key="2">
    <source>
        <dbReference type="Proteomes" id="UP001165541"/>
    </source>
</evidence>
<evidence type="ECO:0000313" key="1">
    <source>
        <dbReference type="EMBL" id="MCM5679502.1"/>
    </source>
</evidence>
<proteinExistence type="predicted"/>
<dbReference type="EMBL" id="JAMKFE010000004">
    <property type="protein sequence ID" value="MCM5679502.1"/>
    <property type="molecule type" value="Genomic_DNA"/>
</dbReference>
<organism evidence="1 2">
    <name type="scientific">Caldimonas mangrovi</name>
    <dbReference type="NCBI Taxonomy" id="2944811"/>
    <lineage>
        <taxon>Bacteria</taxon>
        <taxon>Pseudomonadati</taxon>
        <taxon>Pseudomonadota</taxon>
        <taxon>Betaproteobacteria</taxon>
        <taxon>Burkholderiales</taxon>
        <taxon>Sphaerotilaceae</taxon>
        <taxon>Caldimonas</taxon>
    </lineage>
</organism>
<reference evidence="1" key="1">
    <citation type="submission" date="2022-05" db="EMBL/GenBank/DDBJ databases">
        <title>Schlegelella sp. nov., isolated from mangrove soil.</title>
        <authorList>
            <person name="Liu Y."/>
            <person name="Ge X."/>
            <person name="Liu W."/>
        </authorList>
    </citation>
    <scope>NUCLEOTIDE SEQUENCE</scope>
    <source>
        <strain evidence="1">S2-27</strain>
    </source>
</reference>
<protein>
    <submittedName>
        <fullName evidence="1">Uncharacterized protein</fullName>
    </submittedName>
</protein>
<accession>A0ABT0YMM4</accession>
<dbReference type="Proteomes" id="UP001165541">
    <property type="component" value="Unassembled WGS sequence"/>
</dbReference>